<feature type="transmembrane region" description="Helical" evidence="5">
    <location>
        <begin position="164"/>
        <end position="181"/>
    </location>
</feature>
<dbReference type="GO" id="GO:0004252">
    <property type="term" value="F:serine-type endopeptidase activity"/>
    <property type="evidence" value="ECO:0007669"/>
    <property type="project" value="InterPro"/>
</dbReference>
<keyword evidence="8" id="KW-1185">Reference proteome</keyword>
<dbReference type="InterPro" id="IPR022764">
    <property type="entry name" value="Peptidase_S54_rhomboid_dom"/>
</dbReference>
<dbReference type="Proteomes" id="UP000287996">
    <property type="component" value="Unassembled WGS sequence"/>
</dbReference>
<keyword evidence="3 5" id="KW-1133">Transmembrane helix</keyword>
<dbReference type="RefSeq" id="WP_126840545.1">
    <property type="nucleotide sequence ID" value="NZ_PIQH01000001.1"/>
</dbReference>
<accession>A0A432ZTQ4</accession>
<evidence type="ECO:0000256" key="3">
    <source>
        <dbReference type="ARBA" id="ARBA00022989"/>
    </source>
</evidence>
<comment type="caution">
    <text evidence="7">The sequence shown here is derived from an EMBL/GenBank/DDBJ whole genome shotgun (WGS) entry which is preliminary data.</text>
</comment>
<dbReference type="GO" id="GO:0016020">
    <property type="term" value="C:membrane"/>
    <property type="evidence" value="ECO:0007669"/>
    <property type="project" value="UniProtKB-SubCell"/>
</dbReference>
<dbReference type="AlphaFoldDB" id="A0A432ZTQ4"/>
<evidence type="ECO:0000256" key="2">
    <source>
        <dbReference type="ARBA" id="ARBA00022692"/>
    </source>
</evidence>
<evidence type="ECO:0000256" key="5">
    <source>
        <dbReference type="SAM" id="Phobius"/>
    </source>
</evidence>
<feature type="domain" description="Peptidase S54 rhomboid" evidence="6">
    <location>
        <begin position="41"/>
        <end position="181"/>
    </location>
</feature>
<dbReference type="EMBL" id="PIQH01000001">
    <property type="protein sequence ID" value="RUO81198.1"/>
    <property type="molecule type" value="Genomic_DNA"/>
</dbReference>
<gene>
    <name evidence="7" type="ORF">CWI84_00035</name>
</gene>
<feature type="transmembrane region" description="Helical" evidence="5">
    <location>
        <begin position="134"/>
        <end position="152"/>
    </location>
</feature>
<feature type="transmembrane region" description="Helical" evidence="5">
    <location>
        <begin position="51"/>
        <end position="71"/>
    </location>
</feature>
<keyword evidence="2 5" id="KW-0812">Transmembrane</keyword>
<dbReference type="OrthoDB" id="196054at2"/>
<dbReference type="SUPFAM" id="SSF144091">
    <property type="entry name" value="Rhomboid-like"/>
    <property type="match status" value="1"/>
</dbReference>
<feature type="transmembrane region" description="Helical" evidence="5">
    <location>
        <begin position="83"/>
        <end position="101"/>
    </location>
</feature>
<dbReference type="Gene3D" id="1.20.1540.10">
    <property type="entry name" value="Rhomboid-like"/>
    <property type="match status" value="1"/>
</dbReference>
<evidence type="ECO:0000313" key="8">
    <source>
        <dbReference type="Proteomes" id="UP000287996"/>
    </source>
</evidence>
<evidence type="ECO:0000313" key="7">
    <source>
        <dbReference type="EMBL" id="RUO81198.1"/>
    </source>
</evidence>
<evidence type="ECO:0000256" key="1">
    <source>
        <dbReference type="ARBA" id="ARBA00004141"/>
    </source>
</evidence>
<reference evidence="7 8" key="1">
    <citation type="journal article" date="2011" name="Front. Microbiol.">
        <title>Genomic signatures of strain selection and enhancement in Bacillus atrophaeus var. globigii, a historical biowarfare simulant.</title>
        <authorList>
            <person name="Gibbons H.S."/>
            <person name="Broomall S.M."/>
            <person name="McNew L.A."/>
            <person name="Daligault H."/>
            <person name="Chapman C."/>
            <person name="Bruce D."/>
            <person name="Karavis M."/>
            <person name="Krepps M."/>
            <person name="McGregor P.A."/>
            <person name="Hong C."/>
            <person name="Park K.H."/>
            <person name="Akmal A."/>
            <person name="Feldman A."/>
            <person name="Lin J.S."/>
            <person name="Chang W.E."/>
            <person name="Higgs B.W."/>
            <person name="Demirev P."/>
            <person name="Lindquist J."/>
            <person name="Liem A."/>
            <person name="Fochler E."/>
            <person name="Read T.D."/>
            <person name="Tapia R."/>
            <person name="Johnson S."/>
            <person name="Bishop-Lilly K.A."/>
            <person name="Detter C."/>
            <person name="Han C."/>
            <person name="Sozhamannan S."/>
            <person name="Rosenzweig C.N."/>
            <person name="Skowronski E.W."/>
        </authorList>
    </citation>
    <scope>NUCLEOTIDE SEQUENCE [LARGE SCALE GENOMIC DNA]</scope>
    <source>
        <strain evidence="7 8">CC-PW-9</strain>
    </source>
</reference>
<organism evidence="7 8">
    <name type="scientific">Idiomarina tyrosinivorans</name>
    <dbReference type="NCBI Taxonomy" id="1445662"/>
    <lineage>
        <taxon>Bacteria</taxon>
        <taxon>Pseudomonadati</taxon>
        <taxon>Pseudomonadota</taxon>
        <taxon>Gammaproteobacteria</taxon>
        <taxon>Alteromonadales</taxon>
        <taxon>Idiomarinaceae</taxon>
        <taxon>Idiomarina</taxon>
    </lineage>
</organism>
<feature type="transmembrane region" description="Helical" evidence="5">
    <location>
        <begin position="107"/>
        <end position="127"/>
    </location>
</feature>
<protein>
    <recommendedName>
        <fullName evidence="6">Peptidase S54 rhomboid domain-containing protein</fullName>
    </recommendedName>
</protein>
<sequence length="193" mass="21314">MTRSRIALIALLAGLVVLAFWLQQQDQWQDVLVFYSDPARFKVWSLITTPWVHLSWSHVAMNSAALCLLVLLTMDYWSARDLINGLIIISAISGLIVWGLAWISGSVISFVGLSAVLHGLFICSVLRLADDRRWIAIAAITVICVKVLAEILGWQPSHFVGDKVGWLHGAGLLAGLAYYVIGKRTLRSAFGQQ</sequence>
<evidence type="ECO:0000256" key="4">
    <source>
        <dbReference type="ARBA" id="ARBA00023136"/>
    </source>
</evidence>
<evidence type="ECO:0000259" key="6">
    <source>
        <dbReference type="Pfam" id="PF01694"/>
    </source>
</evidence>
<keyword evidence="4 5" id="KW-0472">Membrane</keyword>
<proteinExistence type="predicted"/>
<name>A0A432ZTQ4_9GAMM</name>
<dbReference type="InterPro" id="IPR035952">
    <property type="entry name" value="Rhomboid-like_sf"/>
</dbReference>
<comment type="subcellular location">
    <subcellularLocation>
        <location evidence="1">Membrane</location>
        <topology evidence="1">Multi-pass membrane protein</topology>
    </subcellularLocation>
</comment>
<dbReference type="Pfam" id="PF01694">
    <property type="entry name" value="Rhomboid"/>
    <property type="match status" value="1"/>
</dbReference>